<sequence length="268" mass="28607">MQAAKPTRSVLLAAAVAFCALLAGCASSPMPSWKEPADAAYAPVRPAPVEPTVSAVPAVAISTAPPTRAALVAAARAEWDFFGNQQIDMRHDPFSAPRLGLLEDEGEAVQRVGEYWHAVGKNLTGADCQQAWSAAFISWLMVSSNVPPQDFAPNETHFNYLSFLKEREARPSPQFVLRPAASEPIAPGDLICAPRGNNNATTLDEIRPGLAGHCDMVVEVHADQGWAGAIGGNVFNSVSESLIPVDEQGRAQPISQRPWLVVVKNLLP</sequence>
<evidence type="ECO:0000313" key="3">
    <source>
        <dbReference type="EMBL" id="NUU02136.1"/>
    </source>
</evidence>
<name>A0ABX2LVI6_9BURK</name>
<dbReference type="InterPro" id="IPR019262">
    <property type="entry name" value="DUF2272"/>
</dbReference>
<evidence type="ECO:0000256" key="1">
    <source>
        <dbReference type="SAM" id="SignalP"/>
    </source>
</evidence>
<keyword evidence="1" id="KW-0732">Signal</keyword>
<feature type="domain" description="DUF2272" evidence="2">
    <location>
        <begin position="112"/>
        <end position="251"/>
    </location>
</feature>
<dbReference type="RefSeq" id="WP_079217102.1">
    <property type="nucleotide sequence ID" value="NZ_CP018845.1"/>
</dbReference>
<dbReference type="Pfam" id="PF10030">
    <property type="entry name" value="DUF2272"/>
    <property type="match status" value="1"/>
</dbReference>
<protein>
    <submittedName>
        <fullName evidence="3">DUF2272 domain-containing protein</fullName>
    </submittedName>
</protein>
<dbReference type="Proteomes" id="UP000536746">
    <property type="component" value="Unassembled WGS sequence"/>
</dbReference>
<comment type="caution">
    <text evidence="3">The sequence shown here is derived from an EMBL/GenBank/DDBJ whole genome shotgun (WGS) entry which is preliminary data.</text>
</comment>
<dbReference type="EMBL" id="JABFMT010000009">
    <property type="protein sequence ID" value="NUU02136.1"/>
    <property type="molecule type" value="Genomic_DNA"/>
</dbReference>
<feature type="chain" id="PRO_5046954777" evidence="1">
    <location>
        <begin position="29"/>
        <end position="268"/>
    </location>
</feature>
<proteinExistence type="predicted"/>
<reference evidence="3 4" key="1">
    <citation type="journal article" date="2020" name="Front. Plant Sci.">
        <title>Isolation of Rhizosphere Bacteria That Improve Quality and Water Stress Tolerance in Greenhouse Ornamentals.</title>
        <authorList>
            <person name="Nordstedt N.P."/>
            <person name="Jones M.L."/>
        </authorList>
    </citation>
    <scope>NUCLEOTIDE SEQUENCE [LARGE SCALE GENOMIC DNA]</scope>
    <source>
        <strain evidence="3 4">C6C2</strain>
    </source>
</reference>
<dbReference type="PROSITE" id="PS51257">
    <property type="entry name" value="PROKAR_LIPOPROTEIN"/>
    <property type="match status" value="1"/>
</dbReference>
<evidence type="ECO:0000313" key="4">
    <source>
        <dbReference type="Proteomes" id="UP000536746"/>
    </source>
</evidence>
<accession>A0ABX2LVI6</accession>
<gene>
    <name evidence="3" type="ORF">HNO84_11045</name>
</gene>
<feature type="signal peptide" evidence="1">
    <location>
        <begin position="1"/>
        <end position="28"/>
    </location>
</feature>
<organism evidence="3 4">
    <name type="scientific">Herbaspirillum robiniae</name>
    <dbReference type="NCBI Taxonomy" id="2014887"/>
    <lineage>
        <taxon>Bacteria</taxon>
        <taxon>Pseudomonadati</taxon>
        <taxon>Pseudomonadota</taxon>
        <taxon>Betaproteobacteria</taxon>
        <taxon>Burkholderiales</taxon>
        <taxon>Oxalobacteraceae</taxon>
        <taxon>Herbaspirillum</taxon>
    </lineage>
</organism>
<keyword evidence="4" id="KW-1185">Reference proteome</keyword>
<evidence type="ECO:0000259" key="2">
    <source>
        <dbReference type="Pfam" id="PF10030"/>
    </source>
</evidence>